<dbReference type="InterPro" id="IPR003791">
    <property type="entry name" value="UPF0178"/>
</dbReference>
<evidence type="ECO:0000313" key="3">
    <source>
        <dbReference type="EMBL" id="PTI74850.1"/>
    </source>
</evidence>
<protein>
    <recommendedName>
        <fullName evidence="2">UPF0178 protein BU058_09710</fullName>
    </recommendedName>
</protein>
<comment type="similarity">
    <text evidence="1 2">Belongs to the UPF0178 family.</text>
</comment>
<evidence type="ECO:0000313" key="4">
    <source>
        <dbReference type="Proteomes" id="UP000241960"/>
    </source>
</evidence>
<proteinExistence type="inferred from homology"/>
<dbReference type="EMBL" id="PZFQ01000032">
    <property type="protein sequence ID" value="PTI74850.1"/>
    <property type="molecule type" value="Genomic_DNA"/>
</dbReference>
<dbReference type="Pfam" id="PF02639">
    <property type="entry name" value="DUF188"/>
    <property type="match status" value="1"/>
</dbReference>
<sequence>MTQVIIDGDACPVTNSVIELTLGTGIFVTIVRSFSHFSTVVQPNHVKVIYVDDGPDAVDYRIVKLAQASDIVITQDYGLASLLLNKVKMVMHHKGFIFNHQNIDTLLEQRHASAQFRKSGGRTKGPSAFTEQDVSVFESIFSSIIKEQITEKEE</sequence>
<accession>A0A9Q6HN05</accession>
<dbReference type="AlphaFoldDB" id="A0A9Q6HN05"/>
<reference evidence="3 4" key="1">
    <citation type="journal article" date="2016" name="Front. Microbiol.">
        <title>Comprehensive Phylogenetic Analysis of Bovine Non-aureus Staphylococci Species Based on Whole-Genome Sequencing.</title>
        <authorList>
            <person name="Naushad S."/>
            <person name="Barkema H.W."/>
            <person name="Luby C."/>
            <person name="Condas L.A."/>
            <person name="Nobrega D.B."/>
            <person name="Carson D.A."/>
            <person name="De Buck J."/>
        </authorList>
    </citation>
    <scope>NUCLEOTIDE SEQUENCE [LARGE SCALE GENOMIC DNA]</scope>
    <source>
        <strain evidence="3 4">SNUC 1231</strain>
    </source>
</reference>
<dbReference type="NCBIfam" id="NF001095">
    <property type="entry name" value="PRK00124.1"/>
    <property type="match status" value="1"/>
</dbReference>
<dbReference type="PANTHER" id="PTHR35146">
    <property type="entry name" value="UPF0178 PROTEIN YAII"/>
    <property type="match status" value="1"/>
</dbReference>
<dbReference type="RefSeq" id="WP_073504908.1">
    <property type="nucleotide sequence ID" value="NZ_CP018199.1"/>
</dbReference>
<dbReference type="Proteomes" id="UP000241960">
    <property type="component" value="Unassembled WGS sequence"/>
</dbReference>
<evidence type="ECO:0000256" key="1">
    <source>
        <dbReference type="ARBA" id="ARBA00008522"/>
    </source>
</evidence>
<organism evidence="3 4">
    <name type="scientific">Staphylococcus succinus</name>
    <dbReference type="NCBI Taxonomy" id="61015"/>
    <lineage>
        <taxon>Bacteria</taxon>
        <taxon>Bacillati</taxon>
        <taxon>Bacillota</taxon>
        <taxon>Bacilli</taxon>
        <taxon>Bacillales</taxon>
        <taxon>Staphylococcaceae</taxon>
        <taxon>Staphylococcus</taxon>
    </lineage>
</organism>
<evidence type="ECO:0000256" key="2">
    <source>
        <dbReference type="HAMAP-Rule" id="MF_00489"/>
    </source>
</evidence>
<name>A0A9Q6HN05_9STAP</name>
<gene>
    <name evidence="3" type="ORF">BU058_09710</name>
</gene>
<dbReference type="PANTHER" id="PTHR35146:SF1">
    <property type="entry name" value="UPF0178 PROTEIN YAII"/>
    <property type="match status" value="1"/>
</dbReference>
<comment type="caution">
    <text evidence="3">The sequence shown here is derived from an EMBL/GenBank/DDBJ whole genome shotgun (WGS) entry which is preliminary data.</text>
</comment>
<dbReference type="HAMAP" id="MF_00489">
    <property type="entry name" value="UPF0178"/>
    <property type="match status" value="1"/>
</dbReference>